<reference evidence="3" key="1">
    <citation type="journal article" date="2021" name="Syst. Appl. Microbiol.">
        <title>Roseomonas hellenica sp. nov., isolated from roots of wild-growing Alkanna tinctoria.</title>
        <authorList>
            <person name="Rat A."/>
            <person name="Naranjo H.D."/>
            <person name="Lebbe L."/>
            <person name="Cnockaert M."/>
            <person name="Krigas N."/>
            <person name="Grigoriadou K."/>
            <person name="Maloupa E."/>
            <person name="Willems A."/>
        </authorList>
    </citation>
    <scope>NUCLEOTIDE SEQUENCE [LARGE SCALE GENOMIC DNA]</scope>
    <source>
        <strain evidence="3">LMG 31523</strain>
    </source>
</reference>
<comment type="caution">
    <text evidence="2">The sequence shown here is derived from an EMBL/GenBank/DDBJ whole genome shotgun (WGS) entry which is preliminary data.</text>
</comment>
<evidence type="ECO:0000256" key="1">
    <source>
        <dbReference type="SAM" id="Phobius"/>
    </source>
</evidence>
<keyword evidence="3" id="KW-1185">Reference proteome</keyword>
<name>A0ABS5EXR2_9PROT</name>
<dbReference type="Proteomes" id="UP001196870">
    <property type="component" value="Unassembled WGS sequence"/>
</dbReference>
<evidence type="ECO:0000313" key="3">
    <source>
        <dbReference type="Proteomes" id="UP001196870"/>
    </source>
</evidence>
<evidence type="ECO:0000313" key="2">
    <source>
        <dbReference type="EMBL" id="MBR0665081.1"/>
    </source>
</evidence>
<feature type="transmembrane region" description="Helical" evidence="1">
    <location>
        <begin position="15"/>
        <end position="33"/>
    </location>
</feature>
<sequence length="127" mass="13722">MRAFTLHAAPGHQPLLIPEGFSWGAFVFAPFWLLRHGLWLGLLAYVAGFAAIALAAPPGWRSLGLLALHLLAGFEARDLLRAKLARRGRDVRAVIFGMDEDAALLRALSQDEALRAEAARAVQGGRA</sequence>
<gene>
    <name evidence="2" type="ORF">GXW71_12020</name>
</gene>
<dbReference type="InterPro" id="IPR024399">
    <property type="entry name" value="DUF2628"/>
</dbReference>
<keyword evidence="1" id="KW-1133">Transmembrane helix</keyword>
<feature type="transmembrane region" description="Helical" evidence="1">
    <location>
        <begin position="38"/>
        <end position="56"/>
    </location>
</feature>
<keyword evidence="1" id="KW-0812">Transmembrane</keyword>
<dbReference type="EMBL" id="JAAGBB010000012">
    <property type="protein sequence ID" value="MBR0665081.1"/>
    <property type="molecule type" value="Genomic_DNA"/>
</dbReference>
<proteinExistence type="predicted"/>
<keyword evidence="1" id="KW-0472">Membrane</keyword>
<dbReference type="Pfam" id="PF10947">
    <property type="entry name" value="DUF2628"/>
    <property type="match status" value="1"/>
</dbReference>
<dbReference type="RefSeq" id="WP_211852744.1">
    <property type="nucleotide sequence ID" value="NZ_JAAGBB010000012.1"/>
</dbReference>
<accession>A0ABS5EXR2</accession>
<protein>
    <submittedName>
        <fullName evidence="2">DUF2628 domain-containing protein</fullName>
    </submittedName>
</protein>
<organism evidence="2 3">
    <name type="scientific">Plastoroseomonas hellenica</name>
    <dbReference type="NCBI Taxonomy" id="2687306"/>
    <lineage>
        <taxon>Bacteria</taxon>
        <taxon>Pseudomonadati</taxon>
        <taxon>Pseudomonadota</taxon>
        <taxon>Alphaproteobacteria</taxon>
        <taxon>Acetobacterales</taxon>
        <taxon>Acetobacteraceae</taxon>
        <taxon>Plastoroseomonas</taxon>
    </lineage>
</organism>